<sequence length="183" mass="20324">MAVRPRIRRAFLAWYAQARFRFPAPLGIARRTDRRIDLVFPTSSPDLSAVLTRAAIVVFAEPAGAGRKVVRIFEAEPVRVPGGYACRSAAREPGRLFPNRDALWTELLFEAFLAWTHGDAAGEHGVRFDRSSGAAACARLLTDDQGQEERPRAGTLPKGKRRLSRAQIAMMTPDDLLRWLGGR</sequence>
<dbReference type="Proteomes" id="UP000595197">
    <property type="component" value="Chromosome"/>
</dbReference>
<organism evidence="2 3">
    <name type="scientific">Skermanella cutis</name>
    <dbReference type="NCBI Taxonomy" id="2775420"/>
    <lineage>
        <taxon>Bacteria</taxon>
        <taxon>Pseudomonadati</taxon>
        <taxon>Pseudomonadota</taxon>
        <taxon>Alphaproteobacteria</taxon>
        <taxon>Rhodospirillales</taxon>
        <taxon>Azospirillaceae</taxon>
        <taxon>Skermanella</taxon>
    </lineage>
</organism>
<reference evidence="2" key="1">
    <citation type="submission" date="2021-02" db="EMBL/GenBank/DDBJ databases">
        <title>Skermanella TT6 skin isolate.</title>
        <authorList>
            <person name="Lee K."/>
            <person name="Ganzorig M."/>
        </authorList>
    </citation>
    <scope>NUCLEOTIDE SEQUENCE</scope>
    <source>
        <strain evidence="2">TT6</strain>
    </source>
</reference>
<accession>A0ABX7B9U7</accession>
<evidence type="ECO:0000256" key="1">
    <source>
        <dbReference type="SAM" id="MobiDB-lite"/>
    </source>
</evidence>
<dbReference type="RefSeq" id="WP_201076600.1">
    <property type="nucleotide sequence ID" value="NZ_CP067420.1"/>
</dbReference>
<name>A0ABX7B9U7_9PROT</name>
<evidence type="ECO:0000313" key="2">
    <source>
        <dbReference type="EMBL" id="QQP89851.1"/>
    </source>
</evidence>
<dbReference type="EMBL" id="CP067420">
    <property type="protein sequence ID" value="QQP89851.1"/>
    <property type="molecule type" value="Genomic_DNA"/>
</dbReference>
<proteinExistence type="predicted"/>
<keyword evidence="3" id="KW-1185">Reference proteome</keyword>
<evidence type="ECO:0000313" key="3">
    <source>
        <dbReference type="Proteomes" id="UP000595197"/>
    </source>
</evidence>
<feature type="region of interest" description="Disordered" evidence="1">
    <location>
        <begin position="142"/>
        <end position="162"/>
    </location>
</feature>
<protein>
    <submittedName>
        <fullName evidence="2">Uncharacterized protein</fullName>
    </submittedName>
</protein>
<gene>
    <name evidence="2" type="ORF">IGS68_00790</name>
</gene>